<evidence type="ECO:0000256" key="3">
    <source>
        <dbReference type="ARBA" id="ARBA00022679"/>
    </source>
</evidence>
<dbReference type="GO" id="GO:0016020">
    <property type="term" value="C:membrane"/>
    <property type="evidence" value="ECO:0007669"/>
    <property type="project" value="UniProtKB-SubCell"/>
</dbReference>
<evidence type="ECO:0000256" key="2">
    <source>
        <dbReference type="ARBA" id="ARBA00008574"/>
    </source>
</evidence>
<name>A0A7S0GZD0_MICPS</name>
<feature type="transmembrane region" description="Helical" evidence="8">
    <location>
        <begin position="162"/>
        <end position="182"/>
    </location>
</feature>
<organism evidence="10">
    <name type="scientific">Micromonas pusilla</name>
    <name type="common">Picoplanktonic green alga</name>
    <name type="synonym">Chromulina pusilla</name>
    <dbReference type="NCBI Taxonomy" id="38833"/>
    <lineage>
        <taxon>Eukaryota</taxon>
        <taxon>Viridiplantae</taxon>
        <taxon>Chlorophyta</taxon>
        <taxon>Mamiellophyceae</taxon>
        <taxon>Mamiellales</taxon>
        <taxon>Mamiellaceae</taxon>
        <taxon>Micromonas</taxon>
    </lineage>
</organism>
<comment type="subcellular location">
    <subcellularLocation>
        <location evidence="1">Membrane</location>
        <topology evidence="1">Multi-pass membrane protein</topology>
    </subcellularLocation>
</comment>
<feature type="transmembrane region" description="Helical" evidence="8">
    <location>
        <begin position="230"/>
        <end position="253"/>
    </location>
</feature>
<accession>A0A7S0GZD0</accession>
<comment type="catalytic activity">
    <reaction evidence="8">
        <text>L-cysteinyl-[protein] + hexadecanoyl-CoA = S-hexadecanoyl-L-cysteinyl-[protein] + CoA</text>
        <dbReference type="Rhea" id="RHEA:36683"/>
        <dbReference type="Rhea" id="RHEA-COMP:10131"/>
        <dbReference type="Rhea" id="RHEA-COMP:11032"/>
        <dbReference type="ChEBI" id="CHEBI:29950"/>
        <dbReference type="ChEBI" id="CHEBI:57287"/>
        <dbReference type="ChEBI" id="CHEBI:57379"/>
        <dbReference type="ChEBI" id="CHEBI:74151"/>
        <dbReference type="EC" id="2.3.1.225"/>
    </reaction>
</comment>
<protein>
    <recommendedName>
        <fullName evidence="8">S-acyltransferase</fullName>
        <ecNumber evidence="8">2.3.1.225</ecNumber>
    </recommendedName>
    <alternativeName>
        <fullName evidence="8">Palmitoyltransferase</fullName>
    </alternativeName>
</protein>
<sequence>MAVGEMWWNVFASKACMFLRALGSVMVLIVLSLIGLTYYTTVVLVYGPLASNAEPDSSEGRFATGVLVVYHALILMVLWSYFACVLTEPGRVPDGWTPPPEDEEEAGAHKSNSEKLRRFCRKCTAWKPERCHHCSVCGRCVLKMDHHCVWVANCVGAYNYKFFLLFLVYTFVATVFDAVVLLSNFVDFFKDLQAGGGGGESGRNADGSERSPLDDIASNEEMSETRNGGVVAAVFVTFVLDVAFAASLLGFIIMHANLNLSNMTTIEMYEKKKTLPWRYNRGSNKNFTEVFGMSWWWWWIPAHSSDQLRRLLDSSRLSGGTYPDMELDGLDPNAEYSVAGQSPRGLDNARCGPCG</sequence>
<dbReference type="EMBL" id="HBEN01014076">
    <property type="protein sequence ID" value="CAD8450565.1"/>
    <property type="molecule type" value="Transcribed_RNA"/>
</dbReference>
<feature type="domain" description="Palmitoyltransferase DHHC" evidence="9">
    <location>
        <begin position="115"/>
        <end position="271"/>
    </location>
</feature>
<keyword evidence="3 8" id="KW-0808">Transferase</keyword>
<dbReference type="EC" id="2.3.1.225" evidence="8"/>
<keyword evidence="6 8" id="KW-0472">Membrane</keyword>
<dbReference type="PANTHER" id="PTHR12246">
    <property type="entry name" value="PALMITOYLTRANSFERASE ZDHHC16"/>
    <property type="match status" value="1"/>
</dbReference>
<proteinExistence type="inferred from homology"/>
<evidence type="ECO:0000313" key="10">
    <source>
        <dbReference type="EMBL" id="CAD8450565.1"/>
    </source>
</evidence>
<keyword evidence="4 8" id="KW-0812">Transmembrane</keyword>
<dbReference type="InterPro" id="IPR039859">
    <property type="entry name" value="PFA4/ZDH16/20/ERF2-like"/>
</dbReference>
<dbReference type="Pfam" id="PF01529">
    <property type="entry name" value="DHHC"/>
    <property type="match status" value="1"/>
</dbReference>
<comment type="similarity">
    <text evidence="2 8">Belongs to the DHHC palmitoyltransferase family.</text>
</comment>
<feature type="transmembrane region" description="Helical" evidence="8">
    <location>
        <begin position="67"/>
        <end position="86"/>
    </location>
</feature>
<dbReference type="AlphaFoldDB" id="A0A7S0GZD0"/>
<evidence type="ECO:0000256" key="4">
    <source>
        <dbReference type="ARBA" id="ARBA00022692"/>
    </source>
</evidence>
<dbReference type="PROSITE" id="PS50216">
    <property type="entry name" value="DHHC"/>
    <property type="match status" value="1"/>
</dbReference>
<evidence type="ECO:0000256" key="7">
    <source>
        <dbReference type="ARBA" id="ARBA00023315"/>
    </source>
</evidence>
<reference evidence="10" key="1">
    <citation type="submission" date="2021-01" db="EMBL/GenBank/DDBJ databases">
        <authorList>
            <person name="Corre E."/>
            <person name="Pelletier E."/>
            <person name="Niang G."/>
            <person name="Scheremetjew M."/>
            <person name="Finn R."/>
            <person name="Kale V."/>
            <person name="Holt S."/>
            <person name="Cochrane G."/>
            <person name="Meng A."/>
            <person name="Brown T."/>
            <person name="Cohen L."/>
        </authorList>
    </citation>
    <scope>NUCLEOTIDE SEQUENCE</scope>
    <source>
        <strain evidence="10">CCAC1681</strain>
    </source>
</reference>
<dbReference type="InterPro" id="IPR001594">
    <property type="entry name" value="Palmitoyltrfase_DHHC"/>
</dbReference>
<evidence type="ECO:0000256" key="5">
    <source>
        <dbReference type="ARBA" id="ARBA00022989"/>
    </source>
</evidence>
<evidence type="ECO:0000256" key="8">
    <source>
        <dbReference type="RuleBase" id="RU079119"/>
    </source>
</evidence>
<evidence type="ECO:0000256" key="1">
    <source>
        <dbReference type="ARBA" id="ARBA00004141"/>
    </source>
</evidence>
<gene>
    <name evidence="10" type="ORF">MSP1401_LOCUS11729</name>
</gene>
<comment type="domain">
    <text evidence="8">The DHHC domain is required for palmitoyltransferase activity.</text>
</comment>
<feature type="transmembrane region" description="Helical" evidence="8">
    <location>
        <begin position="21"/>
        <end position="47"/>
    </location>
</feature>
<keyword evidence="5 8" id="KW-1133">Transmembrane helix</keyword>
<dbReference type="GO" id="GO:0019706">
    <property type="term" value="F:protein-cysteine S-palmitoyltransferase activity"/>
    <property type="evidence" value="ECO:0007669"/>
    <property type="project" value="UniProtKB-EC"/>
</dbReference>
<keyword evidence="7 8" id="KW-0012">Acyltransferase</keyword>
<evidence type="ECO:0000256" key="6">
    <source>
        <dbReference type="ARBA" id="ARBA00023136"/>
    </source>
</evidence>
<evidence type="ECO:0000259" key="9">
    <source>
        <dbReference type="Pfam" id="PF01529"/>
    </source>
</evidence>